<evidence type="ECO:0000313" key="5">
    <source>
        <dbReference type="EMBL" id="PIP73533.1"/>
    </source>
</evidence>
<dbReference type="Proteomes" id="UP000230638">
    <property type="component" value="Unassembled WGS sequence"/>
</dbReference>
<keyword evidence="2" id="KW-0648">Protein biosynthesis</keyword>
<feature type="coiled-coil region" evidence="3">
    <location>
        <begin position="138"/>
        <end position="204"/>
    </location>
</feature>
<dbReference type="Gene3D" id="3.30.1360.40">
    <property type="match status" value="1"/>
</dbReference>
<dbReference type="InterPro" id="IPR036191">
    <property type="entry name" value="RRF_sf"/>
</dbReference>
<reference evidence="5 6" key="1">
    <citation type="submission" date="2017-09" db="EMBL/GenBank/DDBJ databases">
        <title>Depth-based differentiation of microbial function through sediment-hosted aquifers and enrichment of novel symbionts in the deep terrestrial subsurface.</title>
        <authorList>
            <person name="Probst A.J."/>
            <person name="Ladd B."/>
            <person name="Jarett J.K."/>
            <person name="Geller-Mcgrath D.E."/>
            <person name="Sieber C.M."/>
            <person name="Emerson J.B."/>
            <person name="Anantharaman K."/>
            <person name="Thomas B.C."/>
            <person name="Malmstrom R."/>
            <person name="Stieglmeier M."/>
            <person name="Klingl A."/>
            <person name="Woyke T."/>
            <person name="Ryan C.M."/>
            <person name="Banfield J.F."/>
        </authorList>
    </citation>
    <scope>NUCLEOTIDE SEQUENCE [LARGE SCALE GENOMIC DNA]</scope>
    <source>
        <strain evidence="5">CG22_combo_CG10-13_8_21_14_all_47_15</strain>
    </source>
</reference>
<sequence length="208" mass="23504">MTNIICPKYYVKIIPKATSVVYCAVMAYDFSRFKSRTGEIAGWLKIEYAGIHTGRATPVILDKIFVESYGSKMPVHHVASISTDDARTLRVIPWDKGQIKDIEQAIRHGDLGVGVSSDDQGVRVSFPELTAENREMLLKIVKRKLEEARISVKKEREETWEDIQAKEKGGALSEDEKFRAKDELQKLTDEANTALEDLSCIKEKDIKS</sequence>
<organism evidence="5 6">
    <name type="scientific">Candidatus Lloydbacteria bacterium CG22_combo_CG10-13_8_21_14_all_47_15</name>
    <dbReference type="NCBI Taxonomy" id="1974635"/>
    <lineage>
        <taxon>Bacteria</taxon>
        <taxon>Candidatus Lloydiibacteriota</taxon>
    </lineage>
</organism>
<comment type="similarity">
    <text evidence="1">Belongs to the RRF family.</text>
</comment>
<gene>
    <name evidence="5" type="ORF">COW88_01640</name>
</gene>
<evidence type="ECO:0000259" key="4">
    <source>
        <dbReference type="Pfam" id="PF01765"/>
    </source>
</evidence>
<evidence type="ECO:0000256" key="2">
    <source>
        <dbReference type="ARBA" id="ARBA00022917"/>
    </source>
</evidence>
<evidence type="ECO:0000256" key="1">
    <source>
        <dbReference type="ARBA" id="ARBA00005912"/>
    </source>
</evidence>
<evidence type="ECO:0000256" key="3">
    <source>
        <dbReference type="SAM" id="Coils"/>
    </source>
</evidence>
<dbReference type="Gene3D" id="1.10.132.20">
    <property type="entry name" value="Ribosome-recycling factor"/>
    <property type="match status" value="1"/>
</dbReference>
<dbReference type="NCBIfam" id="TIGR00496">
    <property type="entry name" value="frr"/>
    <property type="match status" value="1"/>
</dbReference>
<proteinExistence type="inferred from homology"/>
<dbReference type="GO" id="GO:0043023">
    <property type="term" value="F:ribosomal large subunit binding"/>
    <property type="evidence" value="ECO:0007669"/>
    <property type="project" value="TreeGrafter"/>
</dbReference>
<comment type="caution">
    <text evidence="5">The sequence shown here is derived from an EMBL/GenBank/DDBJ whole genome shotgun (WGS) entry which is preliminary data.</text>
</comment>
<dbReference type="PANTHER" id="PTHR20982">
    <property type="entry name" value="RIBOSOME RECYCLING FACTOR"/>
    <property type="match status" value="1"/>
</dbReference>
<dbReference type="InterPro" id="IPR023584">
    <property type="entry name" value="Ribosome_recyc_fac_dom"/>
</dbReference>
<evidence type="ECO:0000313" key="6">
    <source>
        <dbReference type="Proteomes" id="UP000230638"/>
    </source>
</evidence>
<keyword evidence="3" id="KW-0175">Coiled coil</keyword>
<protein>
    <submittedName>
        <fullName evidence="5">Ribosome recycling factor</fullName>
    </submittedName>
</protein>
<dbReference type="FunFam" id="3.30.1360.40:FF:000001">
    <property type="entry name" value="Ribosome-recycling factor"/>
    <property type="match status" value="1"/>
</dbReference>
<dbReference type="PANTHER" id="PTHR20982:SF3">
    <property type="entry name" value="MITOCHONDRIAL RIBOSOME RECYCLING FACTOR PSEUDO 1"/>
    <property type="match status" value="1"/>
</dbReference>
<dbReference type="InterPro" id="IPR002661">
    <property type="entry name" value="Ribosome_recyc_fac"/>
</dbReference>
<dbReference type="EMBL" id="PCTL01000018">
    <property type="protein sequence ID" value="PIP73533.1"/>
    <property type="molecule type" value="Genomic_DNA"/>
</dbReference>
<accession>A0A2H0CUD1</accession>
<feature type="domain" description="Ribosome recycling factor" evidence="4">
    <location>
        <begin position="45"/>
        <end position="206"/>
    </location>
</feature>
<dbReference type="SUPFAM" id="SSF55194">
    <property type="entry name" value="Ribosome recycling factor, RRF"/>
    <property type="match status" value="1"/>
</dbReference>
<name>A0A2H0CUD1_9BACT</name>
<dbReference type="GO" id="GO:0006412">
    <property type="term" value="P:translation"/>
    <property type="evidence" value="ECO:0007669"/>
    <property type="project" value="UniProtKB-KW"/>
</dbReference>
<dbReference type="Pfam" id="PF01765">
    <property type="entry name" value="RRF"/>
    <property type="match status" value="1"/>
</dbReference>
<dbReference type="AlphaFoldDB" id="A0A2H0CUD1"/>